<dbReference type="Pfam" id="PF12833">
    <property type="entry name" value="HTH_18"/>
    <property type="match status" value="1"/>
</dbReference>
<dbReference type="FunFam" id="1.10.10.60:FF:000132">
    <property type="entry name" value="AraC family transcriptional regulator"/>
    <property type="match status" value="1"/>
</dbReference>
<evidence type="ECO:0000256" key="4">
    <source>
        <dbReference type="ARBA" id="ARBA00023163"/>
    </source>
</evidence>
<evidence type="ECO:0000313" key="6">
    <source>
        <dbReference type="EMBL" id="OQP32474.1"/>
    </source>
</evidence>
<dbReference type="InterPro" id="IPR018060">
    <property type="entry name" value="HTH_AraC"/>
</dbReference>
<keyword evidence="7" id="KW-1185">Reference proteome</keyword>
<evidence type="ECO:0000256" key="2">
    <source>
        <dbReference type="ARBA" id="ARBA00023015"/>
    </source>
</evidence>
<dbReference type="SMART" id="SM00342">
    <property type="entry name" value="HTH_ARAC"/>
    <property type="match status" value="1"/>
</dbReference>
<organism evidence="6 7">
    <name type="scientific">Pantoea latae</name>
    <dbReference type="NCBI Taxonomy" id="1964541"/>
    <lineage>
        <taxon>Bacteria</taxon>
        <taxon>Pseudomonadati</taxon>
        <taxon>Pseudomonadota</taxon>
        <taxon>Gammaproteobacteria</taxon>
        <taxon>Enterobacterales</taxon>
        <taxon>Erwiniaceae</taxon>
        <taxon>Pantoea</taxon>
    </lineage>
</organism>
<gene>
    <name evidence="6" type="ORF">B2J69_14490</name>
</gene>
<dbReference type="PROSITE" id="PS01124">
    <property type="entry name" value="HTH_ARAC_FAMILY_2"/>
    <property type="match status" value="1"/>
</dbReference>
<dbReference type="CDD" id="cd06124">
    <property type="entry name" value="cupin_NimR-like_N"/>
    <property type="match status" value="1"/>
</dbReference>
<dbReference type="InterPro" id="IPR018062">
    <property type="entry name" value="HTH_AraC-typ_CS"/>
</dbReference>
<dbReference type="PANTHER" id="PTHR11019:SF190">
    <property type="entry name" value="ARAC-FAMILY REGULATORY PROTEIN"/>
    <property type="match status" value="1"/>
</dbReference>
<dbReference type="OrthoDB" id="5949386at2"/>
<dbReference type="AlphaFoldDB" id="A0A1V9DFL0"/>
<dbReference type="Proteomes" id="UP000192769">
    <property type="component" value="Unassembled WGS sequence"/>
</dbReference>
<dbReference type="Gene3D" id="1.10.10.60">
    <property type="entry name" value="Homeodomain-like"/>
    <property type="match status" value="1"/>
</dbReference>
<feature type="domain" description="HTH araC/xylS-type" evidence="5">
    <location>
        <begin position="160"/>
        <end position="257"/>
    </location>
</feature>
<dbReference type="PANTHER" id="PTHR11019">
    <property type="entry name" value="HTH-TYPE TRANSCRIPTIONAL REGULATOR NIMR"/>
    <property type="match status" value="1"/>
</dbReference>
<dbReference type="InterPro" id="IPR009057">
    <property type="entry name" value="Homeodomain-like_sf"/>
</dbReference>
<dbReference type="GO" id="GO:0003700">
    <property type="term" value="F:DNA-binding transcription factor activity"/>
    <property type="evidence" value="ECO:0007669"/>
    <property type="project" value="InterPro"/>
</dbReference>
<dbReference type="GO" id="GO:0043565">
    <property type="term" value="F:sequence-specific DNA binding"/>
    <property type="evidence" value="ECO:0007669"/>
    <property type="project" value="InterPro"/>
</dbReference>
<protein>
    <submittedName>
        <fullName evidence="6">AraC family transcriptional regulator</fullName>
    </submittedName>
</protein>
<dbReference type="SUPFAM" id="SSF46689">
    <property type="entry name" value="Homeodomain-like"/>
    <property type="match status" value="1"/>
</dbReference>
<dbReference type="SUPFAM" id="SSF51182">
    <property type="entry name" value="RmlC-like cupins"/>
    <property type="match status" value="1"/>
</dbReference>
<evidence type="ECO:0000256" key="3">
    <source>
        <dbReference type="ARBA" id="ARBA00023125"/>
    </source>
</evidence>
<dbReference type="InterPro" id="IPR011051">
    <property type="entry name" value="RmlC_Cupin_sf"/>
</dbReference>
<evidence type="ECO:0000313" key="7">
    <source>
        <dbReference type="Proteomes" id="UP000192769"/>
    </source>
</evidence>
<dbReference type="PROSITE" id="PS00041">
    <property type="entry name" value="HTH_ARAC_FAMILY_1"/>
    <property type="match status" value="1"/>
</dbReference>
<accession>A0A1V9DFL0</accession>
<evidence type="ECO:0000259" key="5">
    <source>
        <dbReference type="PROSITE" id="PS01124"/>
    </source>
</evidence>
<dbReference type="EMBL" id="MWUE01000022">
    <property type="protein sequence ID" value="OQP32474.1"/>
    <property type="molecule type" value="Genomic_DNA"/>
</dbReference>
<reference evidence="6 7" key="1">
    <citation type="submission" date="2017-02" db="EMBL/GenBank/DDBJ databases">
        <title>Whole genome shotgun sequence of Pantoea agglomerans strain AS1 isolated from a cycad, Zamia floridana in Central Florida, USA.</title>
        <authorList>
            <person name="Lata P."/>
            <person name="Govindarajan S."/>
            <person name="Qi F."/>
            <person name="Li J.-L."/>
            <person name="Maurya S.K."/>
            <person name="Sahoo M.K."/>
        </authorList>
    </citation>
    <scope>NUCLEOTIDE SEQUENCE [LARGE SCALE GENOMIC DNA]</scope>
    <source>
        <strain evidence="6 7">AS1</strain>
    </source>
</reference>
<evidence type="ECO:0000256" key="1">
    <source>
        <dbReference type="ARBA" id="ARBA00022491"/>
    </source>
</evidence>
<keyword evidence="3" id="KW-0238">DNA-binding</keyword>
<keyword evidence="4" id="KW-0804">Transcription</keyword>
<comment type="caution">
    <text evidence="6">The sequence shown here is derived from an EMBL/GenBank/DDBJ whole genome shotgun (WGS) entry which is preliminary data.</text>
</comment>
<keyword evidence="1" id="KW-0678">Repressor</keyword>
<keyword evidence="2" id="KW-0805">Transcription regulation</keyword>
<proteinExistence type="predicted"/>
<name>A0A1V9DFL0_9GAMM</name>
<dbReference type="RefSeq" id="WP_081140345.1">
    <property type="nucleotide sequence ID" value="NZ_MWUE01000022.1"/>
</dbReference>
<sequence>MNLQVEYQPPQDALQLRYFMRYEQANAKTEYLPHAHAWGQVIFVTRHVLEMNVEGERLLTPATMPVWIPPRQRHASYNHQQAQFRTFNLAAALCDGLPQRACLLNVDAIVHAIMDAFARDGLEQPETPEQWRLCEVLRDRLRLAPVQESYLPGSRDKFLAPVLQALEADPGDNTTLAAWAARVFTTERTLARRCRNDLHMSFGEWRQRLRFLHAVAQLGQGKSVQAIAHDLGYSSASALIVMFQQQAGTTPDRYRARLG</sequence>